<organism evidence="2 3">
    <name type="scientific">Gimesia panareensis</name>
    <dbReference type="NCBI Taxonomy" id="2527978"/>
    <lineage>
        <taxon>Bacteria</taxon>
        <taxon>Pseudomonadati</taxon>
        <taxon>Planctomycetota</taxon>
        <taxon>Planctomycetia</taxon>
        <taxon>Planctomycetales</taxon>
        <taxon>Planctomycetaceae</taxon>
        <taxon>Gimesia</taxon>
    </lineage>
</organism>
<dbReference type="EMBL" id="CP036317">
    <property type="protein sequence ID" value="QDV19441.1"/>
    <property type="molecule type" value="Genomic_DNA"/>
</dbReference>
<gene>
    <name evidence="2" type="ORF">Pan153_41060</name>
</gene>
<feature type="compositionally biased region" description="Basic and acidic residues" evidence="1">
    <location>
        <begin position="38"/>
        <end position="53"/>
    </location>
</feature>
<evidence type="ECO:0000313" key="3">
    <source>
        <dbReference type="Proteomes" id="UP000320839"/>
    </source>
</evidence>
<name>A0A518FSW9_9PLAN</name>
<dbReference type="Proteomes" id="UP000320839">
    <property type="component" value="Chromosome"/>
</dbReference>
<evidence type="ECO:0000256" key="1">
    <source>
        <dbReference type="SAM" id="MobiDB-lite"/>
    </source>
</evidence>
<sequence>MQSGAQWSRGVMRGTVPESVLYGHVRERSDRKWFKLEKNGTEQREDMQEEQVKNWKNRGMFQ</sequence>
<dbReference type="AlphaFoldDB" id="A0A518FSW9"/>
<feature type="region of interest" description="Disordered" evidence="1">
    <location>
        <begin position="38"/>
        <end position="62"/>
    </location>
</feature>
<accession>A0A518FSW9</accession>
<protein>
    <submittedName>
        <fullName evidence="2">Uncharacterized protein</fullName>
    </submittedName>
</protein>
<evidence type="ECO:0000313" key="2">
    <source>
        <dbReference type="EMBL" id="QDV19441.1"/>
    </source>
</evidence>
<reference evidence="2 3" key="1">
    <citation type="submission" date="2019-02" db="EMBL/GenBank/DDBJ databases">
        <title>Deep-cultivation of Planctomycetes and their phenomic and genomic characterization uncovers novel biology.</title>
        <authorList>
            <person name="Wiegand S."/>
            <person name="Jogler M."/>
            <person name="Boedeker C."/>
            <person name="Pinto D."/>
            <person name="Vollmers J."/>
            <person name="Rivas-Marin E."/>
            <person name="Kohn T."/>
            <person name="Peeters S.H."/>
            <person name="Heuer A."/>
            <person name="Rast P."/>
            <person name="Oberbeckmann S."/>
            <person name="Bunk B."/>
            <person name="Jeske O."/>
            <person name="Meyerdierks A."/>
            <person name="Storesund J.E."/>
            <person name="Kallscheuer N."/>
            <person name="Luecker S."/>
            <person name="Lage O.M."/>
            <person name="Pohl T."/>
            <person name="Merkel B.J."/>
            <person name="Hornburger P."/>
            <person name="Mueller R.-W."/>
            <person name="Bruemmer F."/>
            <person name="Labrenz M."/>
            <person name="Spormann A.M."/>
            <person name="Op den Camp H."/>
            <person name="Overmann J."/>
            <person name="Amann R."/>
            <person name="Jetten M.S.M."/>
            <person name="Mascher T."/>
            <person name="Medema M.H."/>
            <person name="Devos D.P."/>
            <person name="Kaster A.-K."/>
            <person name="Ovreas L."/>
            <person name="Rohde M."/>
            <person name="Galperin M.Y."/>
            <person name="Jogler C."/>
        </authorList>
    </citation>
    <scope>NUCLEOTIDE SEQUENCE [LARGE SCALE GENOMIC DNA]</scope>
    <source>
        <strain evidence="2 3">Pan153</strain>
    </source>
</reference>
<proteinExistence type="predicted"/>